<dbReference type="EMBL" id="KR029586">
    <property type="protein sequence ID" value="AKH46813.1"/>
    <property type="molecule type" value="Genomic_DNA"/>
</dbReference>
<proteinExistence type="predicted"/>
<protein>
    <submittedName>
        <fullName evidence="1">Uncharacterized protein</fullName>
    </submittedName>
</protein>
<organism evidence="1">
    <name type="scientific">uncultured marine virus</name>
    <dbReference type="NCBI Taxonomy" id="186617"/>
    <lineage>
        <taxon>Viruses</taxon>
        <taxon>environmental samples</taxon>
    </lineage>
</organism>
<reference evidence="1" key="1">
    <citation type="journal article" date="2015" name="Front. Microbiol.">
        <title>Combining genomic sequencing methods to explore viral diversity and reveal potential virus-host interactions.</title>
        <authorList>
            <person name="Chow C.E."/>
            <person name="Winget D.M."/>
            <person name="White R.A.III."/>
            <person name="Hallam S.J."/>
            <person name="Suttle C.A."/>
        </authorList>
    </citation>
    <scope>NUCLEOTIDE SEQUENCE</scope>
    <source>
        <strain evidence="1">Anoxic2_2</strain>
    </source>
</reference>
<evidence type="ECO:0000313" key="1">
    <source>
        <dbReference type="EMBL" id="AKH46813.1"/>
    </source>
</evidence>
<name>A0A0F7L5K0_9VIRU</name>
<accession>A0A0F7L5K0</accession>
<sequence length="138" mass="15799">MTVTFTNIWWEKIIKIIRGFLDDEFKGVMAVYTGTKKPEGGQFIQIVPIGSTLVRQDATMETREYNLDVWFFFSDKNIKETSIKQVTRLISRVEALFHDNIVTSTYWDGSVDATEINVVEGGYEIKFSYSCKYAGNVG</sequence>
<reference evidence="1" key="2">
    <citation type="submission" date="2015-03" db="EMBL/GenBank/DDBJ databases">
        <authorList>
            <person name="Chow C.-E.T."/>
            <person name="Winget D.M."/>
            <person name="White R.A.III."/>
            <person name="Hallam S.J."/>
            <person name="Suttle C.A."/>
        </authorList>
    </citation>
    <scope>NUCLEOTIDE SEQUENCE</scope>
    <source>
        <strain evidence="1">Anoxic2_2</strain>
    </source>
</reference>